<evidence type="ECO:0000256" key="5">
    <source>
        <dbReference type="ARBA" id="ARBA00023204"/>
    </source>
</evidence>
<comment type="subunit">
    <text evidence="7">Interacts with UvrB in an incision complex.</text>
</comment>
<dbReference type="InterPro" id="IPR010994">
    <property type="entry name" value="RuvA_2-like"/>
</dbReference>
<dbReference type="Gene3D" id="3.40.1440.10">
    <property type="entry name" value="GIY-YIG endonuclease"/>
    <property type="match status" value="1"/>
</dbReference>
<accession>A0A9D9HRB2</accession>
<dbReference type="FunFam" id="3.40.1440.10:FF:000001">
    <property type="entry name" value="UvrABC system protein C"/>
    <property type="match status" value="1"/>
</dbReference>
<comment type="caution">
    <text evidence="11">The sequence shown here is derived from an EMBL/GenBank/DDBJ whole genome shotgun (WGS) entry which is preliminary data.</text>
</comment>
<dbReference type="Pfam" id="PF02151">
    <property type="entry name" value="UVR"/>
    <property type="match status" value="1"/>
</dbReference>
<comment type="subcellular location">
    <subcellularLocation>
        <location evidence="7">Cytoplasm</location>
    </subcellularLocation>
</comment>
<dbReference type="SUPFAM" id="SSF46600">
    <property type="entry name" value="C-terminal UvrC-binding domain of UvrB"/>
    <property type="match status" value="1"/>
</dbReference>
<dbReference type="PANTHER" id="PTHR30562">
    <property type="entry name" value="UVRC/OXIDOREDUCTASE"/>
    <property type="match status" value="1"/>
</dbReference>
<dbReference type="InterPro" id="IPR050066">
    <property type="entry name" value="UvrABC_protein_C"/>
</dbReference>
<dbReference type="Gene3D" id="4.10.860.10">
    <property type="entry name" value="UVR domain"/>
    <property type="match status" value="1"/>
</dbReference>
<dbReference type="GO" id="GO:0009381">
    <property type="term" value="F:excinuclease ABC activity"/>
    <property type="evidence" value="ECO:0007669"/>
    <property type="project" value="UniProtKB-UniRule"/>
</dbReference>
<dbReference type="InterPro" id="IPR001162">
    <property type="entry name" value="UvrC_RNase_H_dom"/>
</dbReference>
<evidence type="ECO:0000259" key="9">
    <source>
        <dbReference type="PROSITE" id="PS50164"/>
    </source>
</evidence>
<dbReference type="PANTHER" id="PTHR30562:SF1">
    <property type="entry name" value="UVRABC SYSTEM PROTEIN C"/>
    <property type="match status" value="1"/>
</dbReference>
<protein>
    <recommendedName>
        <fullName evidence="7">UvrABC system protein C</fullName>
        <shortName evidence="7">Protein UvrC</shortName>
    </recommendedName>
    <alternativeName>
        <fullName evidence="7">Excinuclease ABC subunit C</fullName>
    </alternativeName>
</protein>
<dbReference type="InterPro" id="IPR036876">
    <property type="entry name" value="UVR_dom_sf"/>
</dbReference>
<dbReference type="GO" id="GO:0005737">
    <property type="term" value="C:cytoplasm"/>
    <property type="evidence" value="ECO:0007669"/>
    <property type="project" value="UniProtKB-SubCell"/>
</dbReference>
<evidence type="ECO:0000259" key="10">
    <source>
        <dbReference type="PROSITE" id="PS50165"/>
    </source>
</evidence>
<reference evidence="11" key="1">
    <citation type="submission" date="2020-10" db="EMBL/GenBank/DDBJ databases">
        <authorList>
            <person name="Gilroy R."/>
        </authorList>
    </citation>
    <scope>NUCLEOTIDE SEQUENCE</scope>
    <source>
        <strain evidence="11">10532</strain>
    </source>
</reference>
<evidence type="ECO:0000256" key="1">
    <source>
        <dbReference type="ARBA" id="ARBA00022490"/>
    </source>
</evidence>
<reference evidence="11" key="2">
    <citation type="journal article" date="2021" name="PeerJ">
        <title>Extensive microbial diversity within the chicken gut microbiome revealed by metagenomics and culture.</title>
        <authorList>
            <person name="Gilroy R."/>
            <person name="Ravi A."/>
            <person name="Getino M."/>
            <person name="Pursley I."/>
            <person name="Horton D.L."/>
            <person name="Alikhan N.F."/>
            <person name="Baker D."/>
            <person name="Gharbi K."/>
            <person name="Hall N."/>
            <person name="Watson M."/>
            <person name="Adriaenssens E.M."/>
            <person name="Foster-Nyarko E."/>
            <person name="Jarju S."/>
            <person name="Secka A."/>
            <person name="Antonio M."/>
            <person name="Oren A."/>
            <person name="Chaudhuri R.R."/>
            <person name="La Ragione R."/>
            <person name="Hildebrand F."/>
            <person name="Pallen M.J."/>
        </authorList>
    </citation>
    <scope>NUCLEOTIDE SEQUENCE</scope>
    <source>
        <strain evidence="11">10532</strain>
    </source>
</reference>
<evidence type="ECO:0000256" key="7">
    <source>
        <dbReference type="HAMAP-Rule" id="MF_00203"/>
    </source>
</evidence>
<dbReference type="InterPro" id="IPR047296">
    <property type="entry name" value="GIY-YIG_UvrC_Cho"/>
</dbReference>
<dbReference type="PROSITE" id="PS50164">
    <property type="entry name" value="GIY_YIG"/>
    <property type="match status" value="1"/>
</dbReference>
<feature type="domain" description="UVR" evidence="8">
    <location>
        <begin position="209"/>
        <end position="244"/>
    </location>
</feature>
<evidence type="ECO:0000259" key="8">
    <source>
        <dbReference type="PROSITE" id="PS50151"/>
    </source>
</evidence>
<dbReference type="Pfam" id="PF08459">
    <property type="entry name" value="UvrC_RNaseH_dom"/>
    <property type="match status" value="1"/>
</dbReference>
<dbReference type="GO" id="GO:0009432">
    <property type="term" value="P:SOS response"/>
    <property type="evidence" value="ECO:0007669"/>
    <property type="project" value="UniProtKB-UniRule"/>
</dbReference>
<dbReference type="GO" id="GO:0006289">
    <property type="term" value="P:nucleotide-excision repair"/>
    <property type="evidence" value="ECO:0007669"/>
    <property type="project" value="UniProtKB-UniRule"/>
</dbReference>
<dbReference type="HAMAP" id="MF_00203">
    <property type="entry name" value="UvrC"/>
    <property type="match status" value="1"/>
</dbReference>
<dbReference type="InterPro" id="IPR035901">
    <property type="entry name" value="GIY-YIG_endonuc_sf"/>
</dbReference>
<dbReference type="EMBL" id="JADIMM010000108">
    <property type="protein sequence ID" value="MBO8458413.1"/>
    <property type="molecule type" value="Genomic_DNA"/>
</dbReference>
<keyword evidence="4 7" id="KW-0267">Excision nuclease</keyword>
<dbReference type="PROSITE" id="PS50165">
    <property type="entry name" value="UVRC"/>
    <property type="match status" value="1"/>
</dbReference>
<proteinExistence type="inferred from homology"/>
<dbReference type="InterPro" id="IPR001943">
    <property type="entry name" value="UVR_dom"/>
</dbReference>
<evidence type="ECO:0000313" key="11">
    <source>
        <dbReference type="EMBL" id="MBO8458413.1"/>
    </source>
</evidence>
<evidence type="ECO:0000256" key="3">
    <source>
        <dbReference type="ARBA" id="ARBA00022769"/>
    </source>
</evidence>
<dbReference type="Pfam" id="PF22920">
    <property type="entry name" value="UvrC_RNaseH"/>
    <property type="match status" value="1"/>
</dbReference>
<dbReference type="CDD" id="cd10434">
    <property type="entry name" value="GIY-YIG_UvrC_Cho"/>
    <property type="match status" value="1"/>
</dbReference>
<organism evidence="11 12">
    <name type="scientific">Candidatus Gallitreponema excrementavium</name>
    <dbReference type="NCBI Taxonomy" id="2840840"/>
    <lineage>
        <taxon>Bacteria</taxon>
        <taxon>Pseudomonadati</taxon>
        <taxon>Spirochaetota</taxon>
        <taxon>Spirochaetia</taxon>
        <taxon>Spirochaetales</taxon>
        <taxon>Candidatus Gallitreponema</taxon>
    </lineage>
</organism>
<dbReference type="InterPro" id="IPR004791">
    <property type="entry name" value="UvrC"/>
</dbReference>
<dbReference type="Proteomes" id="UP000823638">
    <property type="component" value="Unassembled WGS sequence"/>
</dbReference>
<dbReference type="GO" id="GO:0009380">
    <property type="term" value="C:excinuclease repair complex"/>
    <property type="evidence" value="ECO:0007669"/>
    <property type="project" value="InterPro"/>
</dbReference>
<feature type="domain" description="UvrC family homology region profile" evidence="10">
    <location>
        <begin position="260"/>
        <end position="481"/>
    </location>
</feature>
<dbReference type="InterPro" id="IPR038476">
    <property type="entry name" value="UvrC_RNase_H_dom_sf"/>
</dbReference>
<dbReference type="Gene3D" id="3.30.420.340">
    <property type="entry name" value="UvrC, RNAse H endonuclease domain"/>
    <property type="match status" value="1"/>
</dbReference>
<dbReference type="SUPFAM" id="SSF47781">
    <property type="entry name" value="RuvA domain 2-like"/>
    <property type="match status" value="1"/>
</dbReference>
<dbReference type="GO" id="GO:0003677">
    <property type="term" value="F:DNA binding"/>
    <property type="evidence" value="ECO:0007669"/>
    <property type="project" value="UniProtKB-UniRule"/>
</dbReference>
<gene>
    <name evidence="7 11" type="primary">uvrC</name>
    <name evidence="11" type="ORF">IAA81_09355</name>
</gene>
<keyword evidence="5 7" id="KW-0234">DNA repair</keyword>
<dbReference type="Gene3D" id="1.10.150.20">
    <property type="entry name" value="5' to 3' exonuclease, C-terminal subdomain"/>
    <property type="match status" value="1"/>
</dbReference>
<feature type="domain" description="GIY-YIG" evidence="9">
    <location>
        <begin position="21"/>
        <end position="98"/>
    </location>
</feature>
<keyword evidence="3 7" id="KW-0228">DNA excision</keyword>
<dbReference type="InterPro" id="IPR000305">
    <property type="entry name" value="GIY-YIG_endonuc"/>
</dbReference>
<dbReference type="NCBIfam" id="TIGR00194">
    <property type="entry name" value="uvrC"/>
    <property type="match status" value="1"/>
</dbReference>
<name>A0A9D9HRB2_9SPIR</name>
<evidence type="ECO:0000256" key="4">
    <source>
        <dbReference type="ARBA" id="ARBA00022881"/>
    </source>
</evidence>
<evidence type="ECO:0000256" key="6">
    <source>
        <dbReference type="ARBA" id="ARBA00023236"/>
    </source>
</evidence>
<dbReference type="AlphaFoldDB" id="A0A9D9HRB2"/>
<dbReference type="SUPFAM" id="SSF82771">
    <property type="entry name" value="GIY-YIG endonuclease"/>
    <property type="match status" value="1"/>
</dbReference>
<comment type="similarity">
    <text evidence="7">Belongs to the UvrC family.</text>
</comment>
<keyword evidence="2 7" id="KW-0227">DNA damage</keyword>
<evidence type="ECO:0000313" key="12">
    <source>
        <dbReference type="Proteomes" id="UP000823638"/>
    </source>
</evidence>
<dbReference type="PROSITE" id="PS50151">
    <property type="entry name" value="UVR"/>
    <property type="match status" value="1"/>
</dbReference>
<comment type="function">
    <text evidence="7">The UvrABC repair system catalyzes the recognition and processing of DNA lesions. UvrC both incises the 5' and 3' sides of the lesion. The N-terminal half is responsible for the 3' incision and the C-terminal half is responsible for the 5' incision.</text>
</comment>
<keyword evidence="1 7" id="KW-0963">Cytoplasm</keyword>
<dbReference type="Pfam" id="PF01541">
    <property type="entry name" value="GIY-YIG"/>
    <property type="match status" value="1"/>
</dbReference>
<keyword evidence="6 7" id="KW-0742">SOS response</keyword>
<dbReference type="SMART" id="SM00465">
    <property type="entry name" value="GIYc"/>
    <property type="match status" value="1"/>
</dbReference>
<evidence type="ECO:0000256" key="2">
    <source>
        <dbReference type="ARBA" id="ARBA00022763"/>
    </source>
</evidence>
<sequence length="624" mass="70826">MKETENNVWEILHQTALSAPKKSGVYLWKNSEGSVIYVGKAVNLKNRLTSYFSGKKDIKTASLVKNAVSIEYITTPNEYEALILENNLIKKHMPRYNISLKDGKTYPMIRITNEKFPRVFKTRYMVSDGSKYFGPFPNGEALAAFMDFVDKYYPLRKCRKLVHRDFPCLYYHIGRCSAPCSGKVSVEKYMEYVKELSTIIEKSETKEFEDVILKLESKMKESAENLDFEKAGMIRDGINALKGLSSRNLVEDFDLDARDYISFYTEGMLISFIVFKMRGGQLSQRDLFRVTSMNNPDELMGEFICSYYGKNSDIPPYIFVSSDLNLDLIRRWFKEELNVRVSIMLPVNKKHQAVMSMATLNAKEDVIRRKREEADTLALEELKAALSLEKLPHRIEGFDIAHIGGNLPVASLVSFFDGNPDKKNYRTFRLKTTEGIVDDFASMREAAARRYTGILNSGGELPDFILIDGGAGQVSAVKGILNALDLEIPIAGLAKEDEEIYLPGQSNPVKLPRNSAALRLLQRVRDETHRFATTKNQNLRTKENTETIFKKLPGIGPKKALVLFKEFVSLENFCAGDPEIISSILKCSPEAAEKLLKAGRNLLSEREEKIRHLKDYDLGGHPNK</sequence>